<dbReference type="EMBL" id="KN822019">
    <property type="protein sequence ID" value="KIM66048.1"/>
    <property type="molecule type" value="Genomic_DNA"/>
</dbReference>
<accession>A0A0C2ZX63</accession>
<feature type="compositionally biased region" description="Polar residues" evidence="1">
    <location>
        <begin position="381"/>
        <end position="398"/>
    </location>
</feature>
<gene>
    <name evidence="2" type="ORF">SCLCIDRAFT_111524</name>
</gene>
<evidence type="ECO:0000256" key="1">
    <source>
        <dbReference type="SAM" id="MobiDB-lite"/>
    </source>
</evidence>
<evidence type="ECO:0000313" key="3">
    <source>
        <dbReference type="Proteomes" id="UP000053989"/>
    </source>
</evidence>
<reference evidence="2 3" key="1">
    <citation type="submission" date="2014-04" db="EMBL/GenBank/DDBJ databases">
        <authorList>
            <consortium name="DOE Joint Genome Institute"/>
            <person name="Kuo A."/>
            <person name="Kohler A."/>
            <person name="Nagy L.G."/>
            <person name="Floudas D."/>
            <person name="Copeland A."/>
            <person name="Barry K.W."/>
            <person name="Cichocki N."/>
            <person name="Veneault-Fourrey C."/>
            <person name="LaButti K."/>
            <person name="Lindquist E.A."/>
            <person name="Lipzen A."/>
            <person name="Lundell T."/>
            <person name="Morin E."/>
            <person name="Murat C."/>
            <person name="Sun H."/>
            <person name="Tunlid A."/>
            <person name="Henrissat B."/>
            <person name="Grigoriev I.V."/>
            <person name="Hibbett D.S."/>
            <person name="Martin F."/>
            <person name="Nordberg H.P."/>
            <person name="Cantor M.N."/>
            <person name="Hua S.X."/>
        </authorList>
    </citation>
    <scope>NUCLEOTIDE SEQUENCE [LARGE SCALE GENOMIC DNA]</scope>
    <source>
        <strain evidence="2 3">Foug A</strain>
    </source>
</reference>
<dbReference type="STRING" id="1036808.A0A0C2ZX63"/>
<keyword evidence="3" id="KW-1185">Reference proteome</keyword>
<dbReference type="Proteomes" id="UP000053989">
    <property type="component" value="Unassembled WGS sequence"/>
</dbReference>
<feature type="compositionally biased region" description="Acidic residues" evidence="1">
    <location>
        <begin position="347"/>
        <end position="356"/>
    </location>
</feature>
<organism evidence="2 3">
    <name type="scientific">Scleroderma citrinum Foug A</name>
    <dbReference type="NCBI Taxonomy" id="1036808"/>
    <lineage>
        <taxon>Eukaryota</taxon>
        <taxon>Fungi</taxon>
        <taxon>Dikarya</taxon>
        <taxon>Basidiomycota</taxon>
        <taxon>Agaricomycotina</taxon>
        <taxon>Agaricomycetes</taxon>
        <taxon>Agaricomycetidae</taxon>
        <taxon>Boletales</taxon>
        <taxon>Sclerodermatineae</taxon>
        <taxon>Sclerodermataceae</taxon>
        <taxon>Scleroderma</taxon>
    </lineage>
</organism>
<sequence length="398" mass="44048">EFLQALRTAQLQLDAEKTCNRELEGKNAVLEANKPKRLKKKNIPEELAAYEVEIKMLAKKYSVMVEMYFPTTEAISQPMPLPLPAFNTADCYASPLAEGECLVAELDSILPDHIKRVRPSNHFQDVFASAMQTGRSDIIHKLRNNADNIFGLPKSHFVTTCERLKVPVVVEMLGMKDASKPTYTIWFPFLFKDMRVNMRKPFSNWKPLSQILKMALWGQTSLADGYVRCGGPITNGQRWRVSAVTPGCIAWAATLLMFLLSPDSEFPGNGTGTVSKIMYRSVFREYKRLLVIKWADPHIQVIVAEMNKFVFRGPGKDNKSGTSANMAEDLTAQINAALAAMDAAGLTDDDNAEEDPPQPVLSAPGSPLTSDENFADDPCIPNSTVSEHTLSEATATTS</sequence>
<dbReference type="OrthoDB" id="3231188at2759"/>
<feature type="non-terminal residue" evidence="2">
    <location>
        <position position="1"/>
    </location>
</feature>
<dbReference type="InParanoid" id="A0A0C2ZX63"/>
<evidence type="ECO:0000313" key="2">
    <source>
        <dbReference type="EMBL" id="KIM66048.1"/>
    </source>
</evidence>
<dbReference type="Pfam" id="PF20414">
    <property type="entry name" value="DUF6698"/>
    <property type="match status" value="1"/>
</dbReference>
<feature type="region of interest" description="Disordered" evidence="1">
    <location>
        <begin position="347"/>
        <end position="398"/>
    </location>
</feature>
<proteinExistence type="predicted"/>
<dbReference type="HOGENOM" id="CLU_046463_0_0_1"/>
<dbReference type="InterPro" id="IPR046521">
    <property type="entry name" value="DUF6698"/>
</dbReference>
<name>A0A0C2ZX63_9AGAM</name>
<dbReference type="AlphaFoldDB" id="A0A0C2ZX63"/>
<reference evidence="3" key="2">
    <citation type="submission" date="2015-01" db="EMBL/GenBank/DDBJ databases">
        <title>Evolutionary Origins and Diversification of the Mycorrhizal Mutualists.</title>
        <authorList>
            <consortium name="DOE Joint Genome Institute"/>
            <consortium name="Mycorrhizal Genomics Consortium"/>
            <person name="Kohler A."/>
            <person name="Kuo A."/>
            <person name="Nagy L.G."/>
            <person name="Floudas D."/>
            <person name="Copeland A."/>
            <person name="Barry K.W."/>
            <person name="Cichocki N."/>
            <person name="Veneault-Fourrey C."/>
            <person name="LaButti K."/>
            <person name="Lindquist E.A."/>
            <person name="Lipzen A."/>
            <person name="Lundell T."/>
            <person name="Morin E."/>
            <person name="Murat C."/>
            <person name="Riley R."/>
            <person name="Ohm R."/>
            <person name="Sun H."/>
            <person name="Tunlid A."/>
            <person name="Henrissat B."/>
            <person name="Grigoriev I.V."/>
            <person name="Hibbett D.S."/>
            <person name="Martin F."/>
        </authorList>
    </citation>
    <scope>NUCLEOTIDE SEQUENCE [LARGE SCALE GENOMIC DNA]</scope>
    <source>
        <strain evidence="3">Foug A</strain>
    </source>
</reference>
<protein>
    <submittedName>
        <fullName evidence="2">Uncharacterized protein</fullName>
    </submittedName>
</protein>